<dbReference type="VEuPathDB" id="VectorBase:HLOH_063884"/>
<evidence type="ECO:0000256" key="9">
    <source>
        <dbReference type="SAM" id="MobiDB-lite"/>
    </source>
</evidence>
<feature type="compositionally biased region" description="Low complexity" evidence="9">
    <location>
        <begin position="102"/>
        <end position="111"/>
    </location>
</feature>
<evidence type="ECO:0000256" key="7">
    <source>
        <dbReference type="ARBA" id="ARBA00022833"/>
    </source>
</evidence>
<dbReference type="GO" id="GO:0005737">
    <property type="term" value="C:cytoplasm"/>
    <property type="evidence" value="ECO:0007669"/>
    <property type="project" value="UniProtKB-SubCell"/>
</dbReference>
<dbReference type="GO" id="GO:0042273">
    <property type="term" value="P:ribosomal large subunit biogenesis"/>
    <property type="evidence" value="ECO:0007669"/>
    <property type="project" value="TreeGrafter"/>
</dbReference>
<keyword evidence="3" id="KW-0690">Ribosome biogenesis</keyword>
<dbReference type="InterPro" id="IPR013087">
    <property type="entry name" value="Znf_C2H2_type"/>
</dbReference>
<evidence type="ECO:0000256" key="1">
    <source>
        <dbReference type="ARBA" id="ARBA00004496"/>
    </source>
</evidence>
<dbReference type="Gene3D" id="3.30.160.60">
    <property type="entry name" value="Classic Zinc Finger"/>
    <property type="match status" value="1"/>
</dbReference>
<dbReference type="Pfam" id="PF12171">
    <property type="entry name" value="zf-C2H2_jaz"/>
    <property type="match status" value="1"/>
</dbReference>
<evidence type="ECO:0000256" key="6">
    <source>
        <dbReference type="ARBA" id="ARBA00022771"/>
    </source>
</evidence>
<evidence type="ECO:0000256" key="3">
    <source>
        <dbReference type="ARBA" id="ARBA00022517"/>
    </source>
</evidence>
<comment type="similarity">
    <text evidence="8">Belongs to the REI1 family.</text>
</comment>
<dbReference type="PANTHER" id="PTHR13182:SF8">
    <property type="entry name" value="CYTOPLASMIC 60S SUBUNIT BIOGENESIS FACTOR ZNF622"/>
    <property type="match status" value="1"/>
</dbReference>
<gene>
    <name evidence="11" type="ORF">HPB48_009875</name>
</gene>
<evidence type="ECO:0000313" key="11">
    <source>
        <dbReference type="EMBL" id="KAH9375054.1"/>
    </source>
</evidence>
<feature type="region of interest" description="Disordered" evidence="9">
    <location>
        <begin position="88"/>
        <end position="121"/>
    </location>
</feature>
<dbReference type="OMA" id="WTQTQQQ"/>
<dbReference type="PANTHER" id="PTHR13182">
    <property type="entry name" value="ZINC FINGER PROTEIN 622"/>
    <property type="match status" value="1"/>
</dbReference>
<evidence type="ECO:0000256" key="4">
    <source>
        <dbReference type="ARBA" id="ARBA00022723"/>
    </source>
</evidence>
<keyword evidence="4" id="KW-0479">Metal-binding</keyword>
<dbReference type="GO" id="GO:0003676">
    <property type="term" value="F:nucleic acid binding"/>
    <property type="evidence" value="ECO:0007669"/>
    <property type="project" value="InterPro"/>
</dbReference>
<feature type="domain" description="C2H2-type" evidence="10">
    <location>
        <begin position="10"/>
        <end position="32"/>
    </location>
</feature>
<comment type="subcellular location">
    <subcellularLocation>
        <location evidence="1">Cytoplasm</location>
    </subcellularLocation>
</comment>
<feature type="compositionally biased region" description="Basic and acidic residues" evidence="9">
    <location>
        <begin position="88"/>
        <end position="101"/>
    </location>
</feature>
<sequence>MAAACTAYTCLSCHVVFANAELQRSHYKCDWHRYNLKRKVASLPAVSAEEFQRRVIAQREATEAAESPSAGTYCNACGKHFGTPKSYDNHVKSKKHQEAVAKAESAPPAAATKQSKATSPSKEIMEALAGVSSSSSHMVALKNAKNAIEHGPRSEMAARGPSLMALANRPSGIHPEDEEEEEDDDDDEEMDEDSEWESIDGEEEFEEGDEEEEEEEEGRVPPTECLFCGEAAGSMEANLAHMGAVHSFFLPDAEYLVDAEGLLTYLGYKLGVGHCCLWCGNSNRAPFRSLHAARQHMRDKGHCKLSHEGAEGLMEYSDFYDYTSSYPDEGEREGGGAGDGEEEVDVPAVLDGQGWQLVLPSGAVAGHRSLARYYRQNLPVVPSKARDSAQRVLSQYRALGWTGSTTREEAQKKARDIRFMQNVRAKQQMQLGCRANKLQKHFRQQVLF</sequence>
<accession>A0A9J6G9I4</accession>
<feature type="compositionally biased region" description="Polar residues" evidence="9">
    <location>
        <begin position="112"/>
        <end position="121"/>
    </location>
</feature>
<evidence type="ECO:0000256" key="5">
    <source>
        <dbReference type="ARBA" id="ARBA00022737"/>
    </source>
</evidence>
<dbReference type="InterPro" id="IPR022755">
    <property type="entry name" value="Znf_C2H2_jaz"/>
</dbReference>
<dbReference type="InterPro" id="IPR036236">
    <property type="entry name" value="Znf_C2H2_sf"/>
</dbReference>
<dbReference type="GO" id="GO:0030687">
    <property type="term" value="C:preribosome, large subunit precursor"/>
    <property type="evidence" value="ECO:0007669"/>
    <property type="project" value="TreeGrafter"/>
</dbReference>
<organism evidence="11 12">
    <name type="scientific">Haemaphysalis longicornis</name>
    <name type="common">Bush tick</name>
    <dbReference type="NCBI Taxonomy" id="44386"/>
    <lineage>
        <taxon>Eukaryota</taxon>
        <taxon>Metazoa</taxon>
        <taxon>Ecdysozoa</taxon>
        <taxon>Arthropoda</taxon>
        <taxon>Chelicerata</taxon>
        <taxon>Arachnida</taxon>
        <taxon>Acari</taxon>
        <taxon>Parasitiformes</taxon>
        <taxon>Ixodida</taxon>
        <taxon>Ixodoidea</taxon>
        <taxon>Ixodidae</taxon>
        <taxon>Haemaphysalinae</taxon>
        <taxon>Haemaphysalis</taxon>
    </lineage>
</organism>
<name>A0A9J6G9I4_HAELO</name>
<feature type="compositionally biased region" description="Acidic residues" evidence="9">
    <location>
        <begin position="176"/>
        <end position="217"/>
    </location>
</feature>
<feature type="domain" description="C2H2-type" evidence="10">
    <location>
        <begin position="74"/>
        <end position="96"/>
    </location>
</feature>
<evidence type="ECO:0000259" key="10">
    <source>
        <dbReference type="PROSITE" id="PS00028"/>
    </source>
</evidence>
<evidence type="ECO:0000256" key="8">
    <source>
        <dbReference type="ARBA" id="ARBA00034126"/>
    </source>
</evidence>
<evidence type="ECO:0000313" key="12">
    <source>
        <dbReference type="Proteomes" id="UP000821853"/>
    </source>
</evidence>
<proteinExistence type="inferred from homology"/>
<evidence type="ECO:0000256" key="2">
    <source>
        <dbReference type="ARBA" id="ARBA00022490"/>
    </source>
</evidence>
<dbReference type="SMART" id="SM00451">
    <property type="entry name" value="ZnF_U1"/>
    <property type="match status" value="2"/>
</dbReference>
<comment type="caution">
    <text evidence="11">The sequence shown here is derived from an EMBL/GenBank/DDBJ whole genome shotgun (WGS) entry which is preliminary data.</text>
</comment>
<dbReference type="Pfam" id="PF12756">
    <property type="entry name" value="zf-C2H2_2"/>
    <property type="match status" value="1"/>
</dbReference>
<keyword evidence="5" id="KW-0677">Repeat</keyword>
<dbReference type="OrthoDB" id="19329at2759"/>
<dbReference type="SMART" id="SM00355">
    <property type="entry name" value="ZnF_C2H2"/>
    <property type="match status" value="4"/>
</dbReference>
<keyword evidence="6" id="KW-0863">Zinc-finger</keyword>
<protein>
    <recommendedName>
        <fullName evidence="10">C2H2-type domain-containing protein</fullName>
    </recommendedName>
</protein>
<feature type="region of interest" description="Disordered" evidence="9">
    <location>
        <begin position="166"/>
        <end position="222"/>
    </location>
</feature>
<dbReference type="SUPFAM" id="SSF57667">
    <property type="entry name" value="beta-beta-alpha zinc fingers"/>
    <property type="match status" value="2"/>
</dbReference>
<reference evidence="11 12" key="1">
    <citation type="journal article" date="2020" name="Cell">
        <title>Large-Scale Comparative Analyses of Tick Genomes Elucidate Their Genetic Diversity and Vector Capacities.</title>
        <authorList>
            <consortium name="Tick Genome and Microbiome Consortium (TIGMIC)"/>
            <person name="Jia N."/>
            <person name="Wang J."/>
            <person name="Shi W."/>
            <person name="Du L."/>
            <person name="Sun Y."/>
            <person name="Zhan W."/>
            <person name="Jiang J.F."/>
            <person name="Wang Q."/>
            <person name="Zhang B."/>
            <person name="Ji P."/>
            <person name="Bell-Sakyi L."/>
            <person name="Cui X.M."/>
            <person name="Yuan T.T."/>
            <person name="Jiang B.G."/>
            <person name="Yang W.F."/>
            <person name="Lam T.T."/>
            <person name="Chang Q.C."/>
            <person name="Ding S.J."/>
            <person name="Wang X.J."/>
            <person name="Zhu J.G."/>
            <person name="Ruan X.D."/>
            <person name="Zhao L."/>
            <person name="Wei J.T."/>
            <person name="Ye R.Z."/>
            <person name="Que T.C."/>
            <person name="Du C.H."/>
            <person name="Zhou Y.H."/>
            <person name="Cheng J.X."/>
            <person name="Dai P.F."/>
            <person name="Guo W.B."/>
            <person name="Han X.H."/>
            <person name="Huang E.J."/>
            <person name="Li L.F."/>
            <person name="Wei W."/>
            <person name="Gao Y.C."/>
            <person name="Liu J.Z."/>
            <person name="Shao H.Z."/>
            <person name="Wang X."/>
            <person name="Wang C.C."/>
            <person name="Yang T.C."/>
            <person name="Huo Q.B."/>
            <person name="Li W."/>
            <person name="Chen H.Y."/>
            <person name="Chen S.E."/>
            <person name="Zhou L.G."/>
            <person name="Ni X.B."/>
            <person name="Tian J.H."/>
            <person name="Sheng Y."/>
            <person name="Liu T."/>
            <person name="Pan Y.S."/>
            <person name="Xia L.Y."/>
            <person name="Li J."/>
            <person name="Zhao F."/>
            <person name="Cao W.C."/>
        </authorList>
    </citation>
    <scope>NUCLEOTIDE SEQUENCE [LARGE SCALE GENOMIC DNA]</scope>
    <source>
        <strain evidence="11">HaeL-2018</strain>
    </source>
</reference>
<dbReference type="PROSITE" id="PS00028">
    <property type="entry name" value="ZINC_FINGER_C2H2_1"/>
    <property type="match status" value="2"/>
</dbReference>
<dbReference type="AlphaFoldDB" id="A0A9J6G9I4"/>
<dbReference type="GO" id="GO:0008270">
    <property type="term" value="F:zinc ion binding"/>
    <property type="evidence" value="ECO:0007669"/>
    <property type="project" value="UniProtKB-KW"/>
</dbReference>
<dbReference type="InterPro" id="IPR003604">
    <property type="entry name" value="Matrin/U1-like-C_Znf_C2H2"/>
</dbReference>
<keyword evidence="2" id="KW-0963">Cytoplasm</keyword>
<dbReference type="InterPro" id="IPR040025">
    <property type="entry name" value="Znf622/Rei1/Reh1"/>
</dbReference>
<dbReference type="Proteomes" id="UP000821853">
    <property type="component" value="Chromosome 5"/>
</dbReference>
<dbReference type="EMBL" id="JABSTR010000007">
    <property type="protein sequence ID" value="KAH9375054.1"/>
    <property type="molecule type" value="Genomic_DNA"/>
</dbReference>
<dbReference type="InterPro" id="IPR041661">
    <property type="entry name" value="ZN622/Rei1/Reh1_Znf-C2H2"/>
</dbReference>
<keyword evidence="12" id="KW-1185">Reference proteome</keyword>
<keyword evidence="7" id="KW-0862">Zinc</keyword>